<feature type="domain" description="TonB-dependent receptor-like beta-barrel" evidence="12">
    <location>
        <begin position="436"/>
        <end position="919"/>
    </location>
</feature>
<protein>
    <submittedName>
        <fullName evidence="14">TonB-dependent receptor</fullName>
    </submittedName>
</protein>
<evidence type="ECO:0000256" key="9">
    <source>
        <dbReference type="ARBA" id="ARBA00023237"/>
    </source>
</evidence>
<evidence type="ECO:0000256" key="4">
    <source>
        <dbReference type="ARBA" id="ARBA00022692"/>
    </source>
</evidence>
<dbReference type="InterPro" id="IPR000531">
    <property type="entry name" value="Beta-barrel_TonB"/>
</dbReference>
<evidence type="ECO:0000256" key="2">
    <source>
        <dbReference type="ARBA" id="ARBA00022448"/>
    </source>
</evidence>
<dbReference type="AlphaFoldDB" id="A0A7H0VK50"/>
<evidence type="ECO:0000313" key="15">
    <source>
        <dbReference type="Proteomes" id="UP000516305"/>
    </source>
</evidence>
<comment type="similarity">
    <text evidence="10 11">Belongs to the TonB-dependent receptor family.</text>
</comment>
<keyword evidence="7 10" id="KW-0472">Membrane</keyword>
<gene>
    <name evidence="14" type="ORF">H4K34_16920</name>
</gene>
<keyword evidence="15" id="KW-1185">Reference proteome</keyword>
<dbReference type="Gene3D" id="2.40.170.20">
    <property type="entry name" value="TonB-dependent receptor, beta-barrel domain"/>
    <property type="match status" value="1"/>
</dbReference>
<dbReference type="Gene3D" id="2.60.40.1120">
    <property type="entry name" value="Carboxypeptidase-like, regulatory domain"/>
    <property type="match status" value="1"/>
</dbReference>
<evidence type="ECO:0000256" key="7">
    <source>
        <dbReference type="ARBA" id="ARBA00023136"/>
    </source>
</evidence>
<evidence type="ECO:0000256" key="3">
    <source>
        <dbReference type="ARBA" id="ARBA00022452"/>
    </source>
</evidence>
<dbReference type="SUPFAM" id="SSF56935">
    <property type="entry name" value="Porins"/>
    <property type="match status" value="1"/>
</dbReference>
<dbReference type="GO" id="GO:0009279">
    <property type="term" value="C:cell outer membrane"/>
    <property type="evidence" value="ECO:0007669"/>
    <property type="project" value="UniProtKB-SubCell"/>
</dbReference>
<feature type="domain" description="TonB-dependent receptor plug" evidence="13">
    <location>
        <begin position="103"/>
        <end position="212"/>
    </location>
</feature>
<evidence type="ECO:0000256" key="10">
    <source>
        <dbReference type="PROSITE-ProRule" id="PRU01360"/>
    </source>
</evidence>
<dbReference type="InterPro" id="IPR036942">
    <property type="entry name" value="Beta-barrel_TonB_sf"/>
</dbReference>
<keyword evidence="5" id="KW-0732">Signal</keyword>
<keyword evidence="3 10" id="KW-1134">Transmembrane beta strand</keyword>
<keyword evidence="4 10" id="KW-0812">Transmembrane</keyword>
<comment type="subcellular location">
    <subcellularLocation>
        <location evidence="1 10">Cell outer membrane</location>
        <topology evidence="1 10">Multi-pass membrane protein</topology>
    </subcellularLocation>
</comment>
<dbReference type="Pfam" id="PF00593">
    <property type="entry name" value="TonB_dep_Rec_b-barrel"/>
    <property type="match status" value="1"/>
</dbReference>
<dbReference type="Gene3D" id="2.170.130.10">
    <property type="entry name" value="TonB-dependent receptor, plug domain"/>
    <property type="match status" value="1"/>
</dbReference>
<accession>A0A7H0VK50</accession>
<dbReference type="SUPFAM" id="SSF49464">
    <property type="entry name" value="Carboxypeptidase regulatory domain-like"/>
    <property type="match status" value="1"/>
</dbReference>
<name>A0A7H0VK50_9FLAO</name>
<dbReference type="InterPro" id="IPR037066">
    <property type="entry name" value="Plug_dom_sf"/>
</dbReference>
<dbReference type="InterPro" id="IPR012910">
    <property type="entry name" value="Plug_dom"/>
</dbReference>
<evidence type="ECO:0000256" key="1">
    <source>
        <dbReference type="ARBA" id="ARBA00004571"/>
    </source>
</evidence>
<sequence>MQSVAAQVIKGKVIDAKTEEPVIMANVVIKGTSIGTSTDLDGNFSLDAKKTAFPLKIIVSFIGYQDLEVEVKSTDQEFIIRLKEDSEMLEAVDIIEQRLSKKQRESALTVEALDGRAIRETPAPNFYEALGNLKGVDLTSASIGFKIINTRGFNSTSPVRSLQLIDGVDNQAPGLNFSLGNFLGANELDITTVDIIAGASTAFYGPGAFNGVISMTTKDPFLYQGLSFSQKVGERALSETAVRYAESFKLFSESRDDFAFKINLFYLRADDWEADNYDPVDDSKVDRTNPGRYDAVNIYGDESLASNNERESFEDVKFNNRPGLGIFYRPGYQEIDLVDYDTRNFKGNINLAYRTDKDLRFDYTLNYGTGTTVYQGENRFSLKGIQFMQNIVEVSKKDKFFVRAYATVEDAGQSYDAVLTAFKMNDAVLGDEATWNQTYSSAWSGAPFRFANAFQNAANFNVASPSFDSAFYANEYQDILREYNELLSNFHDSLLGIISGGRPLPGSATYDSIFNDVTSRTFTDGGSRFYDRSALYHVMGEYKFEPFEGYKMRVGGNFRLYRPNSRGNIFDEVIASSIKTDSVGNVISQEYRQISNSEFGFYYGAEKFFLGEVLKASFTLRMDKNQNFDYLFSPAASLVYNLGANHTFRGSLGRAIRNPTLQDQYLRYDVGRAVLLGNIEGYDSLITFDSFDYYRSQENLDRDNLDFFNVAPIQPERVTTAEIGYRGTWFKRVFVDFNYFHSWYTSFIGYQFGLDPRFDPVFTDRIRSLRAYRVAANAEGLVITQGFNAGVNYYLDDHLSVSGNYSYNSIDLTPKSNFITETFYKDELEKSSSEDPIVPAFNTPKHKYNLSFSGRDYKPWKGKDHNLGFAVTYKWIQGFTFEGSPQFTGFIDTYDLVDAQVSYVVKPWNSTFKLGASNILNNKVFQVYGGPRVGRLAYFSVLVELD</sequence>
<evidence type="ECO:0000256" key="6">
    <source>
        <dbReference type="ARBA" id="ARBA00023077"/>
    </source>
</evidence>
<keyword evidence="6 11" id="KW-0798">TonB box</keyword>
<evidence type="ECO:0000256" key="8">
    <source>
        <dbReference type="ARBA" id="ARBA00023170"/>
    </source>
</evidence>
<dbReference type="InterPro" id="IPR008969">
    <property type="entry name" value="CarboxyPept-like_regulatory"/>
</dbReference>
<dbReference type="PANTHER" id="PTHR30069">
    <property type="entry name" value="TONB-DEPENDENT OUTER MEMBRANE RECEPTOR"/>
    <property type="match status" value="1"/>
</dbReference>
<dbReference type="InterPro" id="IPR039426">
    <property type="entry name" value="TonB-dep_rcpt-like"/>
</dbReference>
<evidence type="ECO:0000313" key="14">
    <source>
        <dbReference type="EMBL" id="QNR26098.1"/>
    </source>
</evidence>
<dbReference type="Pfam" id="PF13715">
    <property type="entry name" value="CarbopepD_reg_2"/>
    <property type="match status" value="1"/>
</dbReference>
<dbReference type="EMBL" id="CP060139">
    <property type="protein sequence ID" value="QNR26098.1"/>
    <property type="molecule type" value="Genomic_DNA"/>
</dbReference>
<keyword evidence="8 14" id="KW-0675">Receptor</keyword>
<keyword evidence="2 10" id="KW-0813">Transport</keyword>
<evidence type="ECO:0000256" key="11">
    <source>
        <dbReference type="RuleBase" id="RU003357"/>
    </source>
</evidence>
<keyword evidence="9 10" id="KW-0998">Cell outer membrane</keyword>
<organism evidence="14 15">
    <name type="scientific">Croceimicrobium hydrocarbonivorans</name>
    <dbReference type="NCBI Taxonomy" id="2761580"/>
    <lineage>
        <taxon>Bacteria</taxon>
        <taxon>Pseudomonadati</taxon>
        <taxon>Bacteroidota</taxon>
        <taxon>Flavobacteriia</taxon>
        <taxon>Flavobacteriales</taxon>
        <taxon>Owenweeksiaceae</taxon>
        <taxon>Croceimicrobium</taxon>
    </lineage>
</organism>
<dbReference type="KEGG" id="chyd:H4K34_16920"/>
<dbReference type="Pfam" id="PF07715">
    <property type="entry name" value="Plug"/>
    <property type="match status" value="1"/>
</dbReference>
<dbReference type="PROSITE" id="PS52016">
    <property type="entry name" value="TONB_DEPENDENT_REC_3"/>
    <property type="match status" value="1"/>
</dbReference>
<evidence type="ECO:0000259" key="12">
    <source>
        <dbReference type="Pfam" id="PF00593"/>
    </source>
</evidence>
<dbReference type="Proteomes" id="UP000516305">
    <property type="component" value="Chromosome"/>
</dbReference>
<evidence type="ECO:0000256" key="5">
    <source>
        <dbReference type="ARBA" id="ARBA00022729"/>
    </source>
</evidence>
<dbReference type="GO" id="GO:0015344">
    <property type="term" value="F:siderophore uptake transmembrane transporter activity"/>
    <property type="evidence" value="ECO:0007669"/>
    <property type="project" value="TreeGrafter"/>
</dbReference>
<dbReference type="PANTHER" id="PTHR30069:SF29">
    <property type="entry name" value="HEMOGLOBIN AND HEMOGLOBIN-HAPTOGLOBIN-BINDING PROTEIN 1-RELATED"/>
    <property type="match status" value="1"/>
</dbReference>
<dbReference type="GO" id="GO:0044718">
    <property type="term" value="P:siderophore transmembrane transport"/>
    <property type="evidence" value="ECO:0007669"/>
    <property type="project" value="TreeGrafter"/>
</dbReference>
<reference evidence="14 15" key="1">
    <citation type="submission" date="2020-08" db="EMBL/GenBank/DDBJ databases">
        <title>Croceimicrobium hydrocarbonivorans gen. nov., sp. nov., a novel marine bacterium isolated from a bacterial consortium that degrades polyethylene terephthalate.</title>
        <authorList>
            <person name="Liu R."/>
        </authorList>
    </citation>
    <scope>NUCLEOTIDE SEQUENCE [LARGE SCALE GENOMIC DNA]</scope>
    <source>
        <strain evidence="14 15">A20-9</strain>
    </source>
</reference>
<proteinExistence type="inferred from homology"/>
<evidence type="ECO:0000259" key="13">
    <source>
        <dbReference type="Pfam" id="PF07715"/>
    </source>
</evidence>